<dbReference type="InterPro" id="IPR039425">
    <property type="entry name" value="RNA_pol_sigma-70-like"/>
</dbReference>
<dbReference type="InterPro" id="IPR036388">
    <property type="entry name" value="WH-like_DNA-bd_sf"/>
</dbReference>
<dbReference type="InterPro" id="IPR013249">
    <property type="entry name" value="RNA_pol_sigma70_r4_t2"/>
</dbReference>
<evidence type="ECO:0000259" key="5">
    <source>
        <dbReference type="Pfam" id="PF08281"/>
    </source>
</evidence>
<evidence type="ECO:0000256" key="1">
    <source>
        <dbReference type="ARBA" id="ARBA00010641"/>
    </source>
</evidence>
<evidence type="ECO:0000256" key="4">
    <source>
        <dbReference type="ARBA" id="ARBA00023163"/>
    </source>
</evidence>
<dbReference type="InterPro" id="IPR014284">
    <property type="entry name" value="RNA_pol_sigma-70_dom"/>
</dbReference>
<dbReference type="InterPro" id="IPR013325">
    <property type="entry name" value="RNA_pol_sigma_r2"/>
</dbReference>
<name>A0ABW2I6Y7_9BURK</name>
<dbReference type="Proteomes" id="UP001596542">
    <property type="component" value="Unassembled WGS sequence"/>
</dbReference>
<evidence type="ECO:0000313" key="7">
    <source>
        <dbReference type="Proteomes" id="UP001596542"/>
    </source>
</evidence>
<gene>
    <name evidence="6" type="ORF">ACFQPC_02005</name>
</gene>
<keyword evidence="3" id="KW-0731">Sigma factor</keyword>
<proteinExistence type="inferred from homology"/>
<evidence type="ECO:0000256" key="2">
    <source>
        <dbReference type="ARBA" id="ARBA00023015"/>
    </source>
</evidence>
<dbReference type="RefSeq" id="WP_382269976.1">
    <property type="nucleotide sequence ID" value="NZ_JBHTBU010000001.1"/>
</dbReference>
<evidence type="ECO:0000256" key="3">
    <source>
        <dbReference type="ARBA" id="ARBA00023082"/>
    </source>
</evidence>
<dbReference type="NCBIfam" id="TIGR02937">
    <property type="entry name" value="sigma70-ECF"/>
    <property type="match status" value="1"/>
</dbReference>
<dbReference type="Pfam" id="PF08281">
    <property type="entry name" value="Sigma70_r4_2"/>
    <property type="match status" value="1"/>
</dbReference>
<reference evidence="7" key="1">
    <citation type="journal article" date="2019" name="Int. J. Syst. Evol. Microbiol.">
        <title>The Global Catalogue of Microorganisms (GCM) 10K type strain sequencing project: providing services to taxonomists for standard genome sequencing and annotation.</title>
        <authorList>
            <consortium name="The Broad Institute Genomics Platform"/>
            <consortium name="The Broad Institute Genome Sequencing Center for Infectious Disease"/>
            <person name="Wu L."/>
            <person name="Ma J."/>
        </authorList>
    </citation>
    <scope>NUCLEOTIDE SEQUENCE [LARGE SCALE GENOMIC DNA]</scope>
    <source>
        <strain evidence="7">KACC 12508</strain>
    </source>
</reference>
<comment type="caution">
    <text evidence="6">The sequence shown here is derived from an EMBL/GenBank/DDBJ whole genome shotgun (WGS) entry which is preliminary data.</text>
</comment>
<keyword evidence="2" id="KW-0805">Transcription regulation</keyword>
<dbReference type="SUPFAM" id="SSF88659">
    <property type="entry name" value="Sigma3 and sigma4 domains of RNA polymerase sigma factors"/>
    <property type="match status" value="1"/>
</dbReference>
<protein>
    <submittedName>
        <fullName evidence="6">RNA polymerase sigma factor</fullName>
    </submittedName>
</protein>
<dbReference type="EMBL" id="JBHTBU010000001">
    <property type="protein sequence ID" value="MFC7286799.1"/>
    <property type="molecule type" value="Genomic_DNA"/>
</dbReference>
<organism evidence="6 7">
    <name type="scientific">Herminiimonas glaciei</name>
    <dbReference type="NCBI Taxonomy" id="523788"/>
    <lineage>
        <taxon>Bacteria</taxon>
        <taxon>Pseudomonadati</taxon>
        <taxon>Pseudomonadota</taxon>
        <taxon>Betaproteobacteria</taxon>
        <taxon>Burkholderiales</taxon>
        <taxon>Oxalobacteraceae</taxon>
        <taxon>Herminiimonas</taxon>
    </lineage>
</organism>
<dbReference type="PANTHER" id="PTHR43133:SF63">
    <property type="entry name" value="RNA POLYMERASE SIGMA FACTOR FECI-RELATED"/>
    <property type="match status" value="1"/>
</dbReference>
<accession>A0ABW2I6Y7</accession>
<keyword evidence="7" id="KW-1185">Reference proteome</keyword>
<sequence length="182" mass="20744">MPEALKESLRALFLSRYAQFRRHLHLRLGSEDLANDALHETYLKVESMNAPSAIKYPSAYLYRIALNIAEDQRKSNARMLSVPEIEGLYELADELADPGRTLEAKTEIEALERALAELPKRRRLIVVAARVDEMPHREIAVRFGISVRTVEKELRAGLEHCCERMGRDFIQRFGPGAGKQSK</sequence>
<dbReference type="PANTHER" id="PTHR43133">
    <property type="entry name" value="RNA POLYMERASE ECF-TYPE SIGMA FACTO"/>
    <property type="match status" value="1"/>
</dbReference>
<comment type="similarity">
    <text evidence="1">Belongs to the sigma-70 factor family. ECF subfamily.</text>
</comment>
<dbReference type="SUPFAM" id="SSF88946">
    <property type="entry name" value="Sigma2 domain of RNA polymerase sigma factors"/>
    <property type="match status" value="1"/>
</dbReference>
<dbReference type="Gene3D" id="1.10.1740.10">
    <property type="match status" value="1"/>
</dbReference>
<keyword evidence="4" id="KW-0804">Transcription</keyword>
<evidence type="ECO:0000313" key="6">
    <source>
        <dbReference type="EMBL" id="MFC7286799.1"/>
    </source>
</evidence>
<dbReference type="InterPro" id="IPR013324">
    <property type="entry name" value="RNA_pol_sigma_r3/r4-like"/>
</dbReference>
<dbReference type="Gene3D" id="1.10.10.10">
    <property type="entry name" value="Winged helix-like DNA-binding domain superfamily/Winged helix DNA-binding domain"/>
    <property type="match status" value="1"/>
</dbReference>
<feature type="domain" description="RNA polymerase sigma factor 70 region 4 type 2" evidence="5">
    <location>
        <begin position="109"/>
        <end position="161"/>
    </location>
</feature>